<dbReference type="Pfam" id="PF00266">
    <property type="entry name" value="Aminotran_5"/>
    <property type="match status" value="1"/>
</dbReference>
<feature type="domain" description="Aminotransferase class V" evidence="2">
    <location>
        <begin position="85"/>
        <end position="277"/>
    </location>
</feature>
<evidence type="ECO:0000259" key="2">
    <source>
        <dbReference type="Pfam" id="PF00266"/>
    </source>
</evidence>
<dbReference type="PANTHER" id="PTHR43092">
    <property type="entry name" value="L-CYSTEINE DESULFHYDRASE"/>
    <property type="match status" value="1"/>
</dbReference>
<evidence type="ECO:0000313" key="4">
    <source>
        <dbReference type="Proteomes" id="UP001454036"/>
    </source>
</evidence>
<comment type="caution">
    <text evidence="3">The sequence shown here is derived from an EMBL/GenBank/DDBJ whole genome shotgun (WGS) entry which is preliminary data.</text>
</comment>
<organism evidence="3 4">
    <name type="scientific">Lithospermum erythrorhizon</name>
    <name type="common">Purple gromwell</name>
    <name type="synonym">Lithospermum officinale var. erythrorhizon</name>
    <dbReference type="NCBI Taxonomy" id="34254"/>
    <lineage>
        <taxon>Eukaryota</taxon>
        <taxon>Viridiplantae</taxon>
        <taxon>Streptophyta</taxon>
        <taxon>Embryophyta</taxon>
        <taxon>Tracheophyta</taxon>
        <taxon>Spermatophyta</taxon>
        <taxon>Magnoliopsida</taxon>
        <taxon>eudicotyledons</taxon>
        <taxon>Gunneridae</taxon>
        <taxon>Pentapetalae</taxon>
        <taxon>asterids</taxon>
        <taxon>lamiids</taxon>
        <taxon>Boraginales</taxon>
        <taxon>Boraginaceae</taxon>
        <taxon>Boraginoideae</taxon>
        <taxon>Lithospermeae</taxon>
        <taxon>Lithospermum</taxon>
    </lineage>
</organism>
<gene>
    <name evidence="3" type="ORF">LIER_30558</name>
</gene>
<proteinExistence type="predicted"/>
<dbReference type="InterPro" id="IPR015424">
    <property type="entry name" value="PyrdxlP-dep_Trfase"/>
</dbReference>
<keyword evidence="4" id="KW-1185">Reference proteome</keyword>
<dbReference type="AlphaFoldDB" id="A0AAV3RP21"/>
<evidence type="ECO:0000313" key="3">
    <source>
        <dbReference type="EMBL" id="GAA0183082.1"/>
    </source>
</evidence>
<dbReference type="SUPFAM" id="SSF53383">
    <property type="entry name" value="PLP-dependent transferases"/>
    <property type="match status" value="1"/>
</dbReference>
<dbReference type="PANTHER" id="PTHR43092:SF2">
    <property type="entry name" value="HERCYNYLCYSTEINE SULFOXIDE LYASE"/>
    <property type="match status" value="1"/>
</dbReference>
<evidence type="ECO:0000256" key="1">
    <source>
        <dbReference type="ARBA" id="ARBA00022898"/>
    </source>
</evidence>
<dbReference type="Proteomes" id="UP001454036">
    <property type="component" value="Unassembled WGS sequence"/>
</dbReference>
<protein>
    <submittedName>
        <fullName evidence="3">Lyase</fullName>
    </submittedName>
</protein>
<accession>A0AAV3RP21</accession>
<dbReference type="InterPro" id="IPR000192">
    <property type="entry name" value="Aminotrans_V_dom"/>
</dbReference>
<keyword evidence="1" id="KW-0663">Pyridoxal phosphate</keyword>
<sequence length="456" mass="50447">MAPPNQHTNGITALHLPTKLVPHTTPLDIAAEFSHHDPAFARLNNGSFGCCPSTIISAQKKWQLKFLENPDYFYFNTLQPSILRSRHLIKSLINADDVEEISIVDNVTTGAAIVLSDTTWSFFTGHFNQGDAVLILQKAYGAIKNSVTAYVSRAGGHVIEVPLPFPLTSNEQIIAEFNKALETGKSNGRQKIKLAVIDHVTSIPSVVIPVKELVKICRDAGVEQIFIDGAHGVGCVDVDVKDIGADFYASSLYKWFFCPPAAAFLHCKKTNNNNNNALKLHHPIVSHEYGNGLAAESGWIGTRDYSAQCVIPEVYEFMMSKFEGGIDGIRRRNHEKVVEMAEMLAEEWGTTLGAPPEMFASMVMVGLPPCLGISSDADAWNLFEHLRNCFGILAPVYYRAAMEEDVVPIMITGYVRISHQVYNTFDDYCRLKDAINKLVNDGFTYEATKHLPIINS</sequence>
<keyword evidence="3" id="KW-0456">Lyase</keyword>
<name>A0AAV3RP21_LITER</name>
<dbReference type="Gene3D" id="3.40.640.10">
    <property type="entry name" value="Type I PLP-dependent aspartate aminotransferase-like (Major domain)"/>
    <property type="match status" value="1"/>
</dbReference>
<dbReference type="GO" id="GO:0016829">
    <property type="term" value="F:lyase activity"/>
    <property type="evidence" value="ECO:0007669"/>
    <property type="project" value="UniProtKB-KW"/>
</dbReference>
<dbReference type="EMBL" id="BAABME010010999">
    <property type="protein sequence ID" value="GAA0183082.1"/>
    <property type="molecule type" value="Genomic_DNA"/>
</dbReference>
<dbReference type="InterPro" id="IPR015421">
    <property type="entry name" value="PyrdxlP-dep_Trfase_major"/>
</dbReference>
<reference evidence="3 4" key="1">
    <citation type="submission" date="2024-01" db="EMBL/GenBank/DDBJ databases">
        <title>The complete chloroplast genome sequence of Lithospermum erythrorhizon: insights into the phylogenetic relationship among Boraginaceae species and the maternal lineages of purple gromwells.</title>
        <authorList>
            <person name="Okada T."/>
            <person name="Watanabe K."/>
        </authorList>
    </citation>
    <scope>NUCLEOTIDE SEQUENCE [LARGE SCALE GENOMIC DNA]</scope>
</reference>